<dbReference type="EMBL" id="CP018145">
    <property type="protein sequence ID" value="ASJ54402.1"/>
    <property type="molecule type" value="Genomic_DNA"/>
</dbReference>
<dbReference type="KEGG" id="bfm:BP422_13050"/>
<dbReference type="Proteomes" id="UP000197781">
    <property type="component" value="Chromosome"/>
</dbReference>
<dbReference type="InterPro" id="IPR058531">
    <property type="entry name" value="Baseplate_J_M"/>
</dbReference>
<gene>
    <name evidence="2" type="ORF">BP422_13050</name>
</gene>
<reference evidence="2 3" key="1">
    <citation type="submission" date="2016-11" db="EMBL/GenBank/DDBJ databases">
        <authorList>
            <person name="Jaros S."/>
            <person name="Januszkiewicz K."/>
            <person name="Wedrychowicz H."/>
        </authorList>
    </citation>
    <scope>NUCLEOTIDE SEQUENCE [LARGE SCALE GENOMIC DNA]</scope>
    <source>
        <strain evidence="2 3">NF2</strain>
    </source>
</reference>
<organism evidence="2 3">
    <name type="scientific">Brevibacillus formosus</name>
    <dbReference type="NCBI Taxonomy" id="54913"/>
    <lineage>
        <taxon>Bacteria</taxon>
        <taxon>Bacillati</taxon>
        <taxon>Bacillota</taxon>
        <taxon>Bacilli</taxon>
        <taxon>Bacillales</taxon>
        <taxon>Paenibacillaceae</taxon>
        <taxon>Brevibacillus</taxon>
    </lineage>
</organism>
<dbReference type="Pfam" id="PF26078">
    <property type="entry name" value="Baseplate_J_M"/>
    <property type="match status" value="1"/>
</dbReference>
<dbReference type="InterPro" id="IPR052399">
    <property type="entry name" value="Phage_Baseplate_Assmbl_Protein"/>
</dbReference>
<evidence type="ECO:0000313" key="2">
    <source>
        <dbReference type="EMBL" id="ASJ54402.1"/>
    </source>
</evidence>
<dbReference type="RefSeq" id="WP_088908149.1">
    <property type="nucleotide sequence ID" value="NZ_CP018145.1"/>
</dbReference>
<dbReference type="PANTHER" id="PTHR37829">
    <property type="entry name" value="PHAGE-LIKE ELEMENT PBSX PROTEIN XKDT"/>
    <property type="match status" value="1"/>
</dbReference>
<dbReference type="AlphaFoldDB" id="A0A220MHU8"/>
<accession>A0A220MHU8</accession>
<protein>
    <recommendedName>
        <fullName evidence="1">Baseplate J-like central domain-containing protein</fullName>
    </recommendedName>
</protein>
<evidence type="ECO:0000259" key="1">
    <source>
        <dbReference type="Pfam" id="PF26078"/>
    </source>
</evidence>
<dbReference type="PANTHER" id="PTHR37829:SF3">
    <property type="entry name" value="PROTEIN JAYE-RELATED"/>
    <property type="match status" value="1"/>
</dbReference>
<proteinExistence type="predicted"/>
<evidence type="ECO:0000313" key="3">
    <source>
        <dbReference type="Proteomes" id="UP000197781"/>
    </source>
</evidence>
<sequence>MAEISRVDYETVDELHDRMLQYLDDRYDKSSGSFYFDATRPIAIEWYKQKGKFQDILMQAFAVTATGKWLDLIAEDHGLKRASGESDESLRDRILQQKRNPERGGSITDYERWALSVTGCTYAKAIDFTRGIGTVDVVVGGTVADLIEMVQEVIDKRKPGGVDAVVRPVRMQTVPITVKVTGMDKEKAQEAITAFLRTIGVGGTLLVSRVLVAVIAAGATDASMITPMQNFTLYPDAQMDPVVTVI</sequence>
<feature type="domain" description="Baseplate J-like central" evidence="1">
    <location>
        <begin position="103"/>
        <end position="166"/>
    </location>
</feature>
<name>A0A220MHU8_9BACL</name>